<dbReference type="Gene3D" id="3.40.50.720">
    <property type="entry name" value="NAD(P)-binding Rossmann-like Domain"/>
    <property type="match status" value="1"/>
</dbReference>
<protein>
    <submittedName>
        <fullName evidence="2">NADP-dependent oxidoreductase</fullName>
        <ecNumber evidence="2">1.-.-.-</ecNumber>
    </submittedName>
</protein>
<name>A0ABV4US64_9MICC</name>
<dbReference type="PANTHER" id="PTHR44013:SF1">
    <property type="entry name" value="ZINC-TYPE ALCOHOL DEHYDROGENASE-LIKE PROTEIN C16A3.02C"/>
    <property type="match status" value="1"/>
</dbReference>
<organism evidence="2 3">
    <name type="scientific">Arthrobacter halodurans</name>
    <dbReference type="NCBI Taxonomy" id="516699"/>
    <lineage>
        <taxon>Bacteria</taxon>
        <taxon>Bacillati</taxon>
        <taxon>Actinomycetota</taxon>
        <taxon>Actinomycetes</taxon>
        <taxon>Micrococcales</taxon>
        <taxon>Micrococcaceae</taxon>
        <taxon>Arthrobacter</taxon>
    </lineage>
</organism>
<dbReference type="InterPro" id="IPR036291">
    <property type="entry name" value="NAD(P)-bd_dom_sf"/>
</dbReference>
<dbReference type="Proteomes" id="UP001575652">
    <property type="component" value="Unassembled WGS sequence"/>
</dbReference>
<proteinExistence type="predicted"/>
<dbReference type="InterPro" id="IPR020843">
    <property type="entry name" value="ER"/>
</dbReference>
<reference evidence="2 3" key="1">
    <citation type="submission" date="2024-09" db="EMBL/GenBank/DDBJ databases">
        <authorList>
            <person name="Salinas-Garcia M.A."/>
            <person name="Prieme A."/>
        </authorList>
    </citation>
    <scope>NUCLEOTIDE SEQUENCE [LARGE SCALE GENOMIC DNA]</scope>
    <source>
        <strain evidence="2 3">DSM 21081</strain>
    </source>
</reference>
<dbReference type="SMART" id="SM00829">
    <property type="entry name" value="PKS_ER"/>
    <property type="match status" value="1"/>
</dbReference>
<dbReference type="InterPro" id="IPR013154">
    <property type="entry name" value="ADH-like_N"/>
</dbReference>
<dbReference type="PANTHER" id="PTHR44013">
    <property type="entry name" value="ZINC-TYPE ALCOHOL DEHYDROGENASE-LIKE PROTEIN C16A3.02C"/>
    <property type="match status" value="1"/>
</dbReference>
<dbReference type="GO" id="GO:0016491">
    <property type="term" value="F:oxidoreductase activity"/>
    <property type="evidence" value="ECO:0007669"/>
    <property type="project" value="UniProtKB-KW"/>
</dbReference>
<dbReference type="Gene3D" id="3.90.180.10">
    <property type="entry name" value="Medium-chain alcohol dehydrogenases, catalytic domain"/>
    <property type="match status" value="1"/>
</dbReference>
<evidence type="ECO:0000259" key="1">
    <source>
        <dbReference type="SMART" id="SM00829"/>
    </source>
</evidence>
<gene>
    <name evidence="2" type="ORF">ACETWP_10405</name>
</gene>
<comment type="caution">
    <text evidence="2">The sequence shown here is derived from an EMBL/GenBank/DDBJ whole genome shotgun (WGS) entry which is preliminary data.</text>
</comment>
<sequence>MKAITYSRFGGPEALEVSEVPRPKVPPASVLIRVLAAGVNPVDWKIMSGALDGIMQAHFPVVPGWDVAGVVEAVGFDTPEFVPGDEVYSYGRLHTVGHGTFAEYVALPSGIVARKPAALTWEEAGGLPLAGLTALRSLDALGLGGLDLGPTETLLIHNGAGGVGRAATQLAVDRGARVIATASPGSHARLRELGAEPVEYGEGLTERVRALAPLGIDAVADYAGGVLEETLAVLRPGGRHVSIADASVADHGGHYIWVRPDARELDRLTALADAGRLSVDVTATYPLERTADAFRSGMAGHGGGKIVLTPFTTHDPTHSTKENA</sequence>
<evidence type="ECO:0000313" key="3">
    <source>
        <dbReference type="Proteomes" id="UP001575652"/>
    </source>
</evidence>
<evidence type="ECO:0000313" key="2">
    <source>
        <dbReference type="EMBL" id="MFB0834998.1"/>
    </source>
</evidence>
<dbReference type="RefSeq" id="WP_373972249.1">
    <property type="nucleotide sequence ID" value="NZ_JBHDLJ010000007.1"/>
</dbReference>
<dbReference type="InterPro" id="IPR011032">
    <property type="entry name" value="GroES-like_sf"/>
</dbReference>
<dbReference type="EC" id="1.-.-.-" evidence="2"/>
<dbReference type="CDD" id="cd05289">
    <property type="entry name" value="MDR_like_2"/>
    <property type="match status" value="1"/>
</dbReference>
<dbReference type="SUPFAM" id="SSF51735">
    <property type="entry name" value="NAD(P)-binding Rossmann-fold domains"/>
    <property type="match status" value="1"/>
</dbReference>
<dbReference type="Pfam" id="PF13602">
    <property type="entry name" value="ADH_zinc_N_2"/>
    <property type="match status" value="1"/>
</dbReference>
<dbReference type="Pfam" id="PF08240">
    <property type="entry name" value="ADH_N"/>
    <property type="match status" value="1"/>
</dbReference>
<feature type="domain" description="Enoyl reductase (ER)" evidence="1">
    <location>
        <begin position="10"/>
        <end position="308"/>
    </location>
</feature>
<keyword evidence="3" id="KW-1185">Reference proteome</keyword>
<dbReference type="SUPFAM" id="SSF50129">
    <property type="entry name" value="GroES-like"/>
    <property type="match status" value="1"/>
</dbReference>
<dbReference type="InterPro" id="IPR052733">
    <property type="entry name" value="Chloroplast_QOR"/>
</dbReference>
<keyword evidence="2" id="KW-0560">Oxidoreductase</keyword>
<accession>A0ABV4US64</accession>
<dbReference type="EMBL" id="JBHDLJ010000007">
    <property type="protein sequence ID" value="MFB0834998.1"/>
    <property type="molecule type" value="Genomic_DNA"/>
</dbReference>